<accession>A0ACC0Z6J7</accession>
<organism evidence="1 2">
    <name type="scientific">Pistacia integerrima</name>
    <dbReference type="NCBI Taxonomy" id="434235"/>
    <lineage>
        <taxon>Eukaryota</taxon>
        <taxon>Viridiplantae</taxon>
        <taxon>Streptophyta</taxon>
        <taxon>Embryophyta</taxon>
        <taxon>Tracheophyta</taxon>
        <taxon>Spermatophyta</taxon>
        <taxon>Magnoliopsida</taxon>
        <taxon>eudicotyledons</taxon>
        <taxon>Gunneridae</taxon>
        <taxon>Pentapetalae</taxon>
        <taxon>rosids</taxon>
        <taxon>malvids</taxon>
        <taxon>Sapindales</taxon>
        <taxon>Anacardiaceae</taxon>
        <taxon>Pistacia</taxon>
    </lineage>
</organism>
<keyword evidence="2" id="KW-1185">Reference proteome</keyword>
<proteinExistence type="predicted"/>
<gene>
    <name evidence="1" type="ORF">Pint_04460</name>
</gene>
<dbReference type="EMBL" id="CM047738">
    <property type="protein sequence ID" value="KAJ0045640.1"/>
    <property type="molecule type" value="Genomic_DNA"/>
</dbReference>
<evidence type="ECO:0000313" key="2">
    <source>
        <dbReference type="Proteomes" id="UP001163603"/>
    </source>
</evidence>
<evidence type="ECO:0000313" key="1">
    <source>
        <dbReference type="EMBL" id="KAJ0045640.1"/>
    </source>
</evidence>
<sequence>MLKGKKRDVLILDDVWKEISIEEVGIPEPTVMDGCKLVLTTRSMEVAPSKGCEEIKVEPLSEMEAFDLFLNKVRSELLDIPTLQSTLKQTVKQCDGLLLAIVTLASTMKGECDVHIWENALNELKACIASVENMVEKSRKALYNKGHANLKRLERNCLLERDDGNCVKMHDLMRDTALYITRQSPRYLVKAGMQSRELPTDHKWTEDLHKVSLMRNKISKIRLDMTLPKFATLWTLLLQDNKYLEVKVFIKKTRKVWKNKK</sequence>
<dbReference type="Proteomes" id="UP001163603">
    <property type="component" value="Chromosome 3"/>
</dbReference>
<name>A0ACC0Z6J7_9ROSI</name>
<reference evidence="2" key="1">
    <citation type="journal article" date="2023" name="G3 (Bethesda)">
        <title>Genome assembly and association tests identify interacting loci associated with vigor, precocity, and sex in interspecific pistachio rootstocks.</title>
        <authorList>
            <person name="Palmer W."/>
            <person name="Jacygrad E."/>
            <person name="Sagayaradj S."/>
            <person name="Cavanaugh K."/>
            <person name="Han R."/>
            <person name="Bertier L."/>
            <person name="Beede B."/>
            <person name="Kafkas S."/>
            <person name="Golino D."/>
            <person name="Preece J."/>
            <person name="Michelmore R."/>
        </authorList>
    </citation>
    <scope>NUCLEOTIDE SEQUENCE [LARGE SCALE GENOMIC DNA]</scope>
</reference>
<comment type="caution">
    <text evidence="1">The sequence shown here is derived from an EMBL/GenBank/DDBJ whole genome shotgun (WGS) entry which is preliminary data.</text>
</comment>
<protein>
    <submittedName>
        <fullName evidence="1">Uncharacterized protein</fullName>
    </submittedName>
</protein>